<proteinExistence type="predicted"/>
<dbReference type="PANTHER" id="PTHR23308">
    <property type="entry name" value="NUCLEAR INHIBITOR OF PROTEIN PHOSPHATASE-1"/>
    <property type="match status" value="1"/>
</dbReference>
<dbReference type="PROSITE" id="PS50006">
    <property type="entry name" value="FHA_DOMAIN"/>
    <property type="match status" value="1"/>
</dbReference>
<feature type="compositionally biased region" description="Basic and acidic residues" evidence="1">
    <location>
        <begin position="432"/>
        <end position="445"/>
    </location>
</feature>
<feature type="compositionally biased region" description="Basic and acidic residues" evidence="1">
    <location>
        <begin position="187"/>
        <end position="200"/>
    </location>
</feature>
<dbReference type="Pfam" id="PF00498">
    <property type="entry name" value="FHA"/>
    <property type="match status" value="1"/>
</dbReference>
<evidence type="ECO:0000259" key="2">
    <source>
        <dbReference type="PROSITE" id="PS50006"/>
    </source>
</evidence>
<dbReference type="InterPro" id="IPR000253">
    <property type="entry name" value="FHA_dom"/>
</dbReference>
<evidence type="ECO:0000313" key="4">
    <source>
        <dbReference type="Proteomes" id="UP001454036"/>
    </source>
</evidence>
<dbReference type="Proteomes" id="UP001454036">
    <property type="component" value="Unassembled WGS sequence"/>
</dbReference>
<dbReference type="AlphaFoldDB" id="A0AAV3RJK1"/>
<evidence type="ECO:0000256" key="1">
    <source>
        <dbReference type="SAM" id="MobiDB-lite"/>
    </source>
</evidence>
<accession>A0AAV3RJK1</accession>
<feature type="domain" description="FHA" evidence="2">
    <location>
        <begin position="31"/>
        <end position="83"/>
    </location>
</feature>
<dbReference type="SUPFAM" id="SSF49879">
    <property type="entry name" value="SMAD/FHA domain"/>
    <property type="match status" value="1"/>
</dbReference>
<dbReference type="InterPro" id="IPR050923">
    <property type="entry name" value="Cell_Proc_Reg/RNA_Proc"/>
</dbReference>
<organism evidence="3 4">
    <name type="scientific">Lithospermum erythrorhizon</name>
    <name type="common">Purple gromwell</name>
    <name type="synonym">Lithospermum officinale var. erythrorhizon</name>
    <dbReference type="NCBI Taxonomy" id="34254"/>
    <lineage>
        <taxon>Eukaryota</taxon>
        <taxon>Viridiplantae</taxon>
        <taxon>Streptophyta</taxon>
        <taxon>Embryophyta</taxon>
        <taxon>Tracheophyta</taxon>
        <taxon>Spermatophyta</taxon>
        <taxon>Magnoliopsida</taxon>
        <taxon>eudicotyledons</taxon>
        <taxon>Gunneridae</taxon>
        <taxon>Pentapetalae</taxon>
        <taxon>asterids</taxon>
        <taxon>lamiids</taxon>
        <taxon>Boraginales</taxon>
        <taxon>Boraginaceae</taxon>
        <taxon>Boraginoideae</taxon>
        <taxon>Lithospermeae</taxon>
        <taxon>Lithospermum</taxon>
    </lineage>
</organism>
<feature type="compositionally biased region" description="Basic and acidic residues" evidence="1">
    <location>
        <begin position="295"/>
        <end position="318"/>
    </location>
</feature>
<name>A0AAV3RJK1_LITER</name>
<dbReference type="SMART" id="SM00240">
    <property type="entry name" value="FHA"/>
    <property type="match status" value="1"/>
</dbReference>
<feature type="compositionally biased region" description="Acidic residues" evidence="1">
    <location>
        <begin position="446"/>
        <end position="456"/>
    </location>
</feature>
<feature type="region of interest" description="Disordered" evidence="1">
    <location>
        <begin position="423"/>
        <end position="475"/>
    </location>
</feature>
<feature type="region of interest" description="Disordered" evidence="1">
    <location>
        <begin position="374"/>
        <end position="394"/>
    </location>
</feature>
<keyword evidence="4" id="KW-1185">Reference proteome</keyword>
<sequence length="541" mass="59403">MKNIVGPNLKLKVTEGPSSGSEFEFTPKEIVKIGRVVRGNKVSIKDAGISSKHLLIQFDIESGNWDITDLDSSNGTIVSSKPLTPNIPYDIEDNDVIKFGEATVIRVNIEGLGGKRVTRGRVVTWGVKLGVIEEGGDLENARRGRGRGRGRGRVLKNVDYEIGKEGERLDDLGENAEKDVGVVSTGVRRETRNSTRKGGDGDLGFAFDEELRGDEKTMGRGGVHKNENSEIGKEGERLEDLGGNEMKEAGVVSTGLRRVTRTSRRKGNDVTKNGEEVGDTGMGRVTRGGRVTRSSRIEKMSEIKVDDAATGKEREKGPAKSRKKIRSTSIENCGVGENGVEGGLVENSVAVDWRSKRNRTTVRKKLTLQSLENSQINEEEMGEKSDLGEGGYGEVEKNQEGDRVEIDQEKGCDVGLASAELKSSGGFNSGQIREEEMAEKSKWGEEGDCTEEEKNGEEDRVESMQDKVCGDGLPRSSPMNVSVLGRLEKMTLGQWLDYIEEYLPTQIVAETEEMIIEMKRKAERFHEFMLQQDAAKGGVDI</sequence>
<feature type="compositionally biased region" description="Basic and acidic residues" evidence="1">
    <location>
        <begin position="457"/>
        <end position="469"/>
    </location>
</feature>
<comment type="caution">
    <text evidence="3">The sequence shown here is derived from an EMBL/GenBank/DDBJ whole genome shotgun (WGS) entry which is preliminary data.</text>
</comment>
<protein>
    <recommendedName>
        <fullName evidence="2">FHA domain-containing protein</fullName>
    </recommendedName>
</protein>
<dbReference type="Gene3D" id="2.60.200.20">
    <property type="match status" value="1"/>
</dbReference>
<feature type="region of interest" description="Disordered" evidence="1">
    <location>
        <begin position="185"/>
        <end position="206"/>
    </location>
</feature>
<feature type="region of interest" description="Disordered" evidence="1">
    <location>
        <begin position="250"/>
        <end position="326"/>
    </location>
</feature>
<feature type="compositionally biased region" description="Low complexity" evidence="1">
    <location>
        <begin position="282"/>
        <end position="294"/>
    </location>
</feature>
<evidence type="ECO:0000313" key="3">
    <source>
        <dbReference type="EMBL" id="GAA0175112.1"/>
    </source>
</evidence>
<feature type="compositionally biased region" description="Basic and acidic residues" evidence="1">
    <location>
        <begin position="266"/>
        <end position="275"/>
    </location>
</feature>
<gene>
    <name evidence="3" type="ORF">LIER_41850</name>
</gene>
<dbReference type="EMBL" id="BAABME010027138">
    <property type="protein sequence ID" value="GAA0175112.1"/>
    <property type="molecule type" value="Genomic_DNA"/>
</dbReference>
<reference evidence="3 4" key="1">
    <citation type="submission" date="2024-01" db="EMBL/GenBank/DDBJ databases">
        <title>The complete chloroplast genome sequence of Lithospermum erythrorhizon: insights into the phylogenetic relationship among Boraginaceae species and the maternal lineages of purple gromwells.</title>
        <authorList>
            <person name="Okada T."/>
            <person name="Watanabe K."/>
        </authorList>
    </citation>
    <scope>NUCLEOTIDE SEQUENCE [LARGE SCALE GENOMIC DNA]</scope>
</reference>
<dbReference type="InterPro" id="IPR008984">
    <property type="entry name" value="SMAD_FHA_dom_sf"/>
</dbReference>